<protein>
    <submittedName>
        <fullName evidence="9">Sequestosome-1</fullName>
    </submittedName>
</protein>
<keyword evidence="4 6" id="KW-0238">DNA-binding</keyword>
<dbReference type="AlphaFoldDB" id="A0A212F075"/>
<keyword evidence="1" id="KW-0479">Metal-binding</keyword>
<dbReference type="KEGG" id="dpl:KGM_216209"/>
<evidence type="ECO:0000256" key="3">
    <source>
        <dbReference type="ARBA" id="ARBA00022833"/>
    </source>
</evidence>
<dbReference type="EMBL" id="AGBW02011158">
    <property type="protein sequence ID" value="OWR47133.1"/>
    <property type="molecule type" value="Genomic_DNA"/>
</dbReference>
<dbReference type="GO" id="GO:0003677">
    <property type="term" value="F:DNA binding"/>
    <property type="evidence" value="ECO:0007669"/>
    <property type="project" value="UniProtKB-UniRule"/>
</dbReference>
<reference evidence="9 10" key="1">
    <citation type="journal article" date="2011" name="Cell">
        <title>The monarch butterfly genome yields insights into long-distance migration.</title>
        <authorList>
            <person name="Zhan S."/>
            <person name="Merlin C."/>
            <person name="Boore J.L."/>
            <person name="Reppert S.M."/>
        </authorList>
    </citation>
    <scope>NUCLEOTIDE SEQUENCE [LARGE SCALE GENOMIC DNA]</scope>
    <source>
        <strain evidence="9">F-2</strain>
    </source>
</reference>
<evidence type="ECO:0000256" key="5">
    <source>
        <dbReference type="PROSITE-ProRule" id="PRU00228"/>
    </source>
</evidence>
<name>A0A212F075_DANPL</name>
<dbReference type="CDD" id="cd02340">
    <property type="entry name" value="ZZ_NBR1_like"/>
    <property type="match status" value="1"/>
</dbReference>
<dbReference type="PROSITE" id="PS50950">
    <property type="entry name" value="ZF_THAP"/>
    <property type="match status" value="1"/>
</dbReference>
<dbReference type="InParanoid" id="A0A212F075"/>
<dbReference type="STRING" id="278856.A0A212F075"/>
<dbReference type="SUPFAM" id="SSF57716">
    <property type="entry name" value="Glucocorticoid receptor-like (DNA-binding domain)"/>
    <property type="match status" value="1"/>
</dbReference>
<evidence type="ECO:0000256" key="6">
    <source>
        <dbReference type="PROSITE-ProRule" id="PRU00309"/>
    </source>
</evidence>
<dbReference type="InterPro" id="IPR006612">
    <property type="entry name" value="THAP_Znf"/>
</dbReference>
<dbReference type="Proteomes" id="UP000007151">
    <property type="component" value="Unassembled WGS sequence"/>
</dbReference>
<gene>
    <name evidence="9" type="ORF">KGM_216209</name>
</gene>
<evidence type="ECO:0000313" key="9">
    <source>
        <dbReference type="EMBL" id="OWR47133.1"/>
    </source>
</evidence>
<dbReference type="SMART" id="SM00291">
    <property type="entry name" value="ZnF_ZZ"/>
    <property type="match status" value="1"/>
</dbReference>
<dbReference type="InterPro" id="IPR052260">
    <property type="entry name" value="Autophagy_Rcpt_SigReg"/>
</dbReference>
<keyword evidence="3" id="KW-0862">Zinc</keyword>
<dbReference type="FunFam" id="3.30.60.90:FF:000016">
    <property type="entry name" value="Refractory to sigma P"/>
    <property type="match status" value="1"/>
</dbReference>
<dbReference type="PROSITE" id="PS01357">
    <property type="entry name" value="ZF_ZZ_1"/>
    <property type="match status" value="1"/>
</dbReference>
<evidence type="ECO:0000256" key="1">
    <source>
        <dbReference type="ARBA" id="ARBA00022723"/>
    </source>
</evidence>
<evidence type="ECO:0000256" key="2">
    <source>
        <dbReference type="ARBA" id="ARBA00022771"/>
    </source>
</evidence>
<dbReference type="GO" id="GO:0008270">
    <property type="term" value="F:zinc ion binding"/>
    <property type="evidence" value="ECO:0007669"/>
    <property type="project" value="UniProtKB-KW"/>
</dbReference>
<dbReference type="InterPro" id="IPR000433">
    <property type="entry name" value="Znf_ZZ"/>
</dbReference>
<dbReference type="InterPro" id="IPR043145">
    <property type="entry name" value="Znf_ZZ_sf"/>
</dbReference>
<dbReference type="SMART" id="SM00980">
    <property type="entry name" value="THAP"/>
    <property type="match status" value="1"/>
</dbReference>
<sequence>MVNYCCVLGCGRNSRTNKRLNFYTLPKTERRQIKWLKLAGREEWLNQDMEKLRRKLRFCSRHFLPNHIKIKHLSEDALPIKSIPGSHSADESDGETVKHEGIVCDSCNDQIIGFRYKCVSCDNYDLCPKCEALETHPHHYMLRIPRPIKFFHDSGIELSEDDRNTIQREVLRAVQAAKEKNWDQLQNKLLSFETNKSTNTELFTVPDSTPELAFADVNDYREVGEVKNEVAPTTDIQPVTDQLQPMYYMKLSGDLSQLMIELTHNNAT</sequence>
<keyword evidence="2 5" id="KW-0863">Zinc-finger</keyword>
<dbReference type="Gene3D" id="3.30.60.90">
    <property type="match status" value="1"/>
</dbReference>
<accession>A0A212F075</accession>
<evidence type="ECO:0000313" key="10">
    <source>
        <dbReference type="Proteomes" id="UP000007151"/>
    </source>
</evidence>
<dbReference type="SUPFAM" id="SSF57850">
    <property type="entry name" value="RING/U-box"/>
    <property type="match status" value="1"/>
</dbReference>
<evidence type="ECO:0000259" key="8">
    <source>
        <dbReference type="PROSITE" id="PS50950"/>
    </source>
</evidence>
<dbReference type="PANTHER" id="PTHR15090">
    <property type="entry name" value="SEQUESTOSOME 1-RELATED"/>
    <property type="match status" value="1"/>
</dbReference>
<organism evidence="9 10">
    <name type="scientific">Danaus plexippus plexippus</name>
    <dbReference type="NCBI Taxonomy" id="278856"/>
    <lineage>
        <taxon>Eukaryota</taxon>
        <taxon>Metazoa</taxon>
        <taxon>Ecdysozoa</taxon>
        <taxon>Arthropoda</taxon>
        <taxon>Hexapoda</taxon>
        <taxon>Insecta</taxon>
        <taxon>Pterygota</taxon>
        <taxon>Neoptera</taxon>
        <taxon>Endopterygota</taxon>
        <taxon>Lepidoptera</taxon>
        <taxon>Glossata</taxon>
        <taxon>Ditrysia</taxon>
        <taxon>Papilionoidea</taxon>
        <taxon>Nymphalidae</taxon>
        <taxon>Danainae</taxon>
        <taxon>Danaini</taxon>
        <taxon>Danaina</taxon>
        <taxon>Danaus</taxon>
        <taxon>Danaus</taxon>
    </lineage>
</organism>
<evidence type="ECO:0000259" key="7">
    <source>
        <dbReference type="PROSITE" id="PS50135"/>
    </source>
</evidence>
<dbReference type="PROSITE" id="PS50135">
    <property type="entry name" value="ZF_ZZ_2"/>
    <property type="match status" value="1"/>
</dbReference>
<dbReference type="Pfam" id="PF00569">
    <property type="entry name" value="ZZ"/>
    <property type="match status" value="1"/>
</dbReference>
<comment type="caution">
    <text evidence="9">The sequence shown here is derived from an EMBL/GenBank/DDBJ whole genome shotgun (WGS) entry which is preliminary data.</text>
</comment>
<feature type="domain" description="THAP-type" evidence="8">
    <location>
        <begin position="1"/>
        <end position="82"/>
    </location>
</feature>
<keyword evidence="10" id="KW-1185">Reference proteome</keyword>
<evidence type="ECO:0000256" key="4">
    <source>
        <dbReference type="ARBA" id="ARBA00023125"/>
    </source>
</evidence>
<feature type="domain" description="ZZ-type" evidence="7">
    <location>
        <begin position="99"/>
        <end position="149"/>
    </location>
</feature>
<proteinExistence type="predicted"/>
<dbReference type="Pfam" id="PF05485">
    <property type="entry name" value="THAP"/>
    <property type="match status" value="1"/>
</dbReference>